<dbReference type="PANTHER" id="PTHR12953">
    <property type="entry name" value="MEMBRANE PROTEIN CH1 RELATED"/>
    <property type="match status" value="1"/>
</dbReference>
<feature type="compositionally biased region" description="Low complexity" evidence="5">
    <location>
        <begin position="942"/>
        <end position="958"/>
    </location>
</feature>
<evidence type="ECO:0000313" key="9">
    <source>
        <dbReference type="Proteomes" id="UP001224775"/>
    </source>
</evidence>
<evidence type="ECO:0000256" key="4">
    <source>
        <dbReference type="ARBA" id="ARBA00023136"/>
    </source>
</evidence>
<feature type="compositionally biased region" description="Basic and acidic residues" evidence="5">
    <location>
        <begin position="557"/>
        <end position="574"/>
    </location>
</feature>
<protein>
    <submittedName>
        <fullName evidence="8">SUN domain-containing protein</fullName>
    </submittedName>
</protein>
<feature type="compositionally biased region" description="Basic and acidic residues" evidence="5">
    <location>
        <begin position="721"/>
        <end position="730"/>
    </location>
</feature>
<keyword evidence="2 6" id="KW-0812">Transmembrane</keyword>
<evidence type="ECO:0000256" key="6">
    <source>
        <dbReference type="SAM" id="Phobius"/>
    </source>
</evidence>
<reference evidence="8" key="1">
    <citation type="submission" date="2023-06" db="EMBL/GenBank/DDBJ databases">
        <title>Survivors Of The Sea: Transcriptome response of Skeletonema marinoi to long-term dormancy.</title>
        <authorList>
            <person name="Pinder M.I.M."/>
            <person name="Kourtchenko O."/>
            <person name="Robertson E.K."/>
            <person name="Larsson T."/>
            <person name="Maumus F."/>
            <person name="Osuna-Cruz C.M."/>
            <person name="Vancaester E."/>
            <person name="Stenow R."/>
            <person name="Vandepoele K."/>
            <person name="Ploug H."/>
            <person name="Bruchert V."/>
            <person name="Godhe A."/>
            <person name="Topel M."/>
        </authorList>
    </citation>
    <scope>NUCLEOTIDE SEQUENCE</scope>
    <source>
        <strain evidence="8">R05AC</strain>
    </source>
</reference>
<name>A0AAD8YIR7_9STRA</name>
<gene>
    <name evidence="8" type="ORF">QTG54_002382</name>
</gene>
<feature type="compositionally biased region" description="Basic and acidic residues" evidence="5">
    <location>
        <begin position="463"/>
        <end position="500"/>
    </location>
</feature>
<dbReference type="GO" id="GO:0005737">
    <property type="term" value="C:cytoplasm"/>
    <property type="evidence" value="ECO:0007669"/>
    <property type="project" value="TreeGrafter"/>
</dbReference>
<comment type="caution">
    <text evidence="8">The sequence shown here is derived from an EMBL/GenBank/DDBJ whole genome shotgun (WGS) entry which is preliminary data.</text>
</comment>
<feature type="compositionally biased region" description="Low complexity" evidence="5">
    <location>
        <begin position="395"/>
        <end position="405"/>
    </location>
</feature>
<dbReference type="Proteomes" id="UP001224775">
    <property type="component" value="Unassembled WGS sequence"/>
</dbReference>
<organism evidence="8 9">
    <name type="scientific">Skeletonema marinoi</name>
    <dbReference type="NCBI Taxonomy" id="267567"/>
    <lineage>
        <taxon>Eukaryota</taxon>
        <taxon>Sar</taxon>
        <taxon>Stramenopiles</taxon>
        <taxon>Ochrophyta</taxon>
        <taxon>Bacillariophyta</taxon>
        <taxon>Coscinodiscophyceae</taxon>
        <taxon>Thalassiosirophycidae</taxon>
        <taxon>Thalassiosirales</taxon>
        <taxon>Skeletonemataceae</taxon>
        <taxon>Skeletonema</taxon>
        <taxon>Skeletonema marinoi-dohrnii complex</taxon>
    </lineage>
</organism>
<dbReference type="GO" id="GO:0034975">
    <property type="term" value="P:protein folding in endoplasmic reticulum"/>
    <property type="evidence" value="ECO:0007669"/>
    <property type="project" value="TreeGrafter"/>
</dbReference>
<dbReference type="FunFam" id="2.60.120.260:FF:000175">
    <property type="entry name" value="Sad1 / UNC family protein"/>
    <property type="match status" value="1"/>
</dbReference>
<feature type="compositionally biased region" description="Basic and acidic residues" evidence="5">
    <location>
        <begin position="962"/>
        <end position="975"/>
    </location>
</feature>
<feature type="compositionally biased region" description="Polar residues" evidence="5">
    <location>
        <begin position="670"/>
        <end position="686"/>
    </location>
</feature>
<feature type="compositionally biased region" description="Low complexity" evidence="5">
    <location>
        <begin position="535"/>
        <end position="545"/>
    </location>
</feature>
<feature type="region of interest" description="Disordered" evidence="5">
    <location>
        <begin position="921"/>
        <end position="985"/>
    </location>
</feature>
<sequence>MEDGDLWQAYVDADPVEDEVTSDDEIIVTTMDSDNATTGPLDVDVSTMTVSANNVDVGPPVNIYAEAHRHAQIKAKDASDDASDDANEDSDVDEEESNSTREGPHASLHLSSELKQNQKKLTSDDNNAQVSDTSDENNSDGAASTAETAASDQEAAVDVSAETAPKDDDTAKESTKAIDDDSTASTTETTSESDSDATKEENTTTKQPNRTRTVSEDEEDDEGPAKIILVDYASKLAGAQVLEKSPSFKGASNLLTGDSDKYAIAPCEDKKYVVIGLSEDILVKQIKLSNFERYSSHVREFQVLASQDYPAPSAEYWTLIGTFEANTRNGEQTFDLEEPAWARYLKFKFKSHFGAEHYCTLSQIKVHGSTMLQGFHEQWIESEKELEQEKENQQHQHQQQQQPQGEVDDGDALQQQKEIGVVEDKMEEESRGLEKKSGANSAGGDDVSQQAQPEPIVDSVDNGSEKKEEIVTGDASPDKEISEGESQPIHDEVIESDHLSSSDANEEPTGKGDETLVSSDDDESISHEEIALDQEVVTEVVPPETTVDDKTLEEEEHDKNLDRDPAKNDGKAEQLSETNVADEANQADSDEKVVSDEIVADAVEEEESVDATPNAPDIAKTDGEATSSGGTATANDDNGKDDTESSKVINEGHNNDVKNSNEPPDKTNKTNDVTAATSNPNPNPASTEKKTDYAKSVSPDSGVSNVQESSKDDANANIKEPPSKSTEKDVVANTSSPVAEKNDVKVAAATSAELVAKLSKRFPHASCIKDLDFYAFKKRTILSNAGQIGQVPGPKGSGQIPGPKMEPIFAKITNEIKSVQMTQHQYEQYISAVKSCYEKLFLDMANDLDSIQRDYDSRLSQLEDVMSNIVPGALSKPRDYRLMAITSLAALSDAESAQLALFVGFAMLMMFFRMRRKKTNLKKPSNPIPKSSARPLPAKNGSTPPVTPSSSAEVSPSSINNKNEEEPSLQHEILENGRATGNQPALVRIISEEKENTRAAANRQG</sequence>
<feature type="compositionally biased region" description="Acidic residues" evidence="5">
    <location>
        <begin position="598"/>
        <end position="609"/>
    </location>
</feature>
<dbReference type="GO" id="GO:0012505">
    <property type="term" value="C:endomembrane system"/>
    <property type="evidence" value="ECO:0007669"/>
    <property type="project" value="UniProtKB-SubCell"/>
</dbReference>
<evidence type="ECO:0000256" key="1">
    <source>
        <dbReference type="ARBA" id="ARBA00004308"/>
    </source>
</evidence>
<keyword evidence="9" id="KW-1185">Reference proteome</keyword>
<feature type="region of interest" description="Disordered" evidence="5">
    <location>
        <begin position="384"/>
        <end position="737"/>
    </location>
</feature>
<feature type="compositionally biased region" description="Polar residues" evidence="5">
    <location>
        <begin position="698"/>
        <end position="708"/>
    </location>
</feature>
<feature type="compositionally biased region" description="Low complexity" evidence="5">
    <location>
        <begin position="183"/>
        <end position="192"/>
    </location>
</feature>
<dbReference type="PROSITE" id="PS51469">
    <property type="entry name" value="SUN"/>
    <property type="match status" value="1"/>
</dbReference>
<keyword evidence="4 6" id="KW-0472">Membrane</keyword>
<feature type="compositionally biased region" description="Acidic residues" evidence="5">
    <location>
        <begin position="80"/>
        <end position="97"/>
    </location>
</feature>
<feature type="compositionally biased region" description="Basic and acidic residues" evidence="5">
    <location>
        <begin position="420"/>
        <end position="437"/>
    </location>
</feature>
<comment type="subcellular location">
    <subcellularLocation>
        <location evidence="1">Endomembrane system</location>
    </subcellularLocation>
</comment>
<dbReference type="Pfam" id="PF07738">
    <property type="entry name" value="Sad1_UNC"/>
    <property type="match status" value="1"/>
</dbReference>
<evidence type="ECO:0000256" key="5">
    <source>
        <dbReference type="SAM" id="MobiDB-lite"/>
    </source>
</evidence>
<dbReference type="InterPro" id="IPR012919">
    <property type="entry name" value="SUN_dom"/>
</dbReference>
<feature type="compositionally biased region" description="Polar residues" evidence="5">
    <location>
        <begin position="139"/>
        <end position="151"/>
    </location>
</feature>
<feature type="compositionally biased region" description="Basic and acidic residues" evidence="5">
    <location>
        <begin position="69"/>
        <end position="79"/>
    </location>
</feature>
<keyword evidence="3 6" id="KW-1133">Transmembrane helix</keyword>
<feature type="compositionally biased region" description="Basic and acidic residues" evidence="5">
    <location>
        <begin position="164"/>
        <end position="179"/>
    </location>
</feature>
<dbReference type="InterPro" id="IPR008979">
    <property type="entry name" value="Galactose-bd-like_sf"/>
</dbReference>
<evidence type="ECO:0000259" key="7">
    <source>
        <dbReference type="PROSITE" id="PS51469"/>
    </source>
</evidence>
<proteinExistence type="predicted"/>
<evidence type="ECO:0000313" key="8">
    <source>
        <dbReference type="EMBL" id="KAK1747038.1"/>
    </source>
</evidence>
<feature type="compositionally biased region" description="Basic and acidic residues" evidence="5">
    <location>
        <begin position="384"/>
        <end position="394"/>
    </location>
</feature>
<evidence type="ECO:0000256" key="3">
    <source>
        <dbReference type="ARBA" id="ARBA00022989"/>
    </source>
</evidence>
<dbReference type="Gene3D" id="2.60.120.260">
    <property type="entry name" value="Galactose-binding domain-like"/>
    <property type="match status" value="1"/>
</dbReference>
<dbReference type="InterPro" id="IPR045120">
    <property type="entry name" value="Suco/Slp1-like"/>
</dbReference>
<dbReference type="GO" id="GO:0016020">
    <property type="term" value="C:membrane"/>
    <property type="evidence" value="ECO:0007669"/>
    <property type="project" value="InterPro"/>
</dbReference>
<dbReference type="PANTHER" id="PTHR12953:SF0">
    <property type="entry name" value="SUN DOMAIN-CONTAINING OSSIFICATION FACTOR"/>
    <property type="match status" value="1"/>
</dbReference>
<feature type="domain" description="SUN" evidence="7">
    <location>
        <begin position="192"/>
        <end position="371"/>
    </location>
</feature>
<feature type="transmembrane region" description="Helical" evidence="6">
    <location>
        <begin position="896"/>
        <end position="914"/>
    </location>
</feature>
<feature type="compositionally biased region" description="Polar residues" evidence="5">
    <location>
        <begin position="624"/>
        <end position="636"/>
    </location>
</feature>
<dbReference type="EMBL" id="JATAAI010000003">
    <property type="protein sequence ID" value="KAK1747038.1"/>
    <property type="molecule type" value="Genomic_DNA"/>
</dbReference>
<dbReference type="AlphaFoldDB" id="A0AAD8YIR7"/>
<feature type="region of interest" description="Disordered" evidence="5">
    <location>
        <begin position="69"/>
        <end position="225"/>
    </location>
</feature>
<accession>A0AAD8YIR7</accession>
<dbReference type="SUPFAM" id="SSF49785">
    <property type="entry name" value="Galactose-binding domain-like"/>
    <property type="match status" value="1"/>
</dbReference>
<evidence type="ECO:0000256" key="2">
    <source>
        <dbReference type="ARBA" id="ARBA00022692"/>
    </source>
</evidence>